<reference evidence="1" key="1">
    <citation type="submission" date="2020-04" db="EMBL/GenBank/DDBJ databases">
        <authorList>
            <person name="Chiriac C."/>
            <person name="Salcher M."/>
            <person name="Ghai R."/>
            <person name="Kavagutti S V."/>
        </authorList>
    </citation>
    <scope>NUCLEOTIDE SEQUENCE</scope>
</reference>
<evidence type="ECO:0000313" key="1">
    <source>
        <dbReference type="EMBL" id="CAB4156751.1"/>
    </source>
</evidence>
<dbReference type="PANTHER" id="PTHR35861:SF1">
    <property type="entry name" value="PHAGE TAIL SHEATH PROTEIN"/>
    <property type="match status" value="1"/>
</dbReference>
<dbReference type="Gene3D" id="3.40.50.11780">
    <property type="match status" value="2"/>
</dbReference>
<evidence type="ECO:0008006" key="2">
    <source>
        <dbReference type="Google" id="ProtNLM"/>
    </source>
</evidence>
<dbReference type="PANTHER" id="PTHR35861">
    <property type="match status" value="1"/>
</dbReference>
<dbReference type="EMBL" id="LR796639">
    <property type="protein sequence ID" value="CAB4156751.1"/>
    <property type="molecule type" value="Genomic_DNA"/>
</dbReference>
<protein>
    <recommendedName>
        <fullName evidence="2">Tail sheath protein</fullName>
    </recommendedName>
</protein>
<gene>
    <name evidence="1" type="ORF">UFOVP658_139</name>
</gene>
<name>A0A6J5NGW6_9CAUD</name>
<proteinExistence type="predicted"/>
<sequence length="497" mass="51318">MPGVVVSTAVRTGPSAATVRESSQLFVVGLAERGPTDEAILVQSLADFEFNFGGYISDSYLHPTVEAFFEEGGTQCYVSRVVGAGATTGTLALKNSASVTVLTIDADGPGAWSSNVTAVVETVSAGVSFRVKINYDGALVYSTGTVTSVAQAAGRINTSPLASRYVIATATDGATTLPVAGTFTVSAGDSAHATATPTSHAAVYVTGLEKFSDALGTGAVCVPDAEGGTAVGTFTISEALIAHANTYNRIAIIHAGKADTSTYAKTKAAQLQAEDGSEHAALYFPWIDVPTSITGVSRRIPPDGYVAAKRALAHNQTGPHVPAAGLVSAALYAIGTAVDIDKTTGDDLDVNFVNAIRIIQNTIRIYGARSLSADEDNFRFITSQDVVNTVVTEAYRSLEDLVFTAIDGRQTVYASISSRLTAICARLAEDGALFASYGVNGAEIDPGYTVRCDSSLNPVAQLAGGTIKAKVGLRASSVGDKIEVDITKSSLTSSVTQ</sequence>
<accession>A0A6J5NGW6</accession>
<organism evidence="1">
    <name type="scientific">uncultured Caudovirales phage</name>
    <dbReference type="NCBI Taxonomy" id="2100421"/>
    <lineage>
        <taxon>Viruses</taxon>
        <taxon>Duplodnaviria</taxon>
        <taxon>Heunggongvirae</taxon>
        <taxon>Uroviricota</taxon>
        <taxon>Caudoviricetes</taxon>
        <taxon>Peduoviridae</taxon>
        <taxon>Maltschvirus</taxon>
        <taxon>Maltschvirus maltsch</taxon>
    </lineage>
</organism>
<dbReference type="InterPro" id="IPR052042">
    <property type="entry name" value="Tail_sheath_structural"/>
</dbReference>